<dbReference type="AlphaFoldDB" id="A0A848LLP8"/>
<dbReference type="InterPro" id="IPR011048">
    <property type="entry name" value="Haem_d1_sf"/>
</dbReference>
<dbReference type="InterPro" id="IPR011335">
    <property type="entry name" value="Restrct_endonuc-II-like"/>
</dbReference>
<organism evidence="2 3">
    <name type="scientific">Pyxidicoccus fallax</name>
    <dbReference type="NCBI Taxonomy" id="394095"/>
    <lineage>
        <taxon>Bacteria</taxon>
        <taxon>Pseudomonadati</taxon>
        <taxon>Myxococcota</taxon>
        <taxon>Myxococcia</taxon>
        <taxon>Myxococcales</taxon>
        <taxon>Cystobacterineae</taxon>
        <taxon>Myxococcaceae</taxon>
        <taxon>Pyxidicoccus</taxon>
    </lineage>
</organism>
<dbReference type="SUPFAM" id="SSF51004">
    <property type="entry name" value="C-terminal (heme d1) domain of cytochrome cd1-nitrite reductase"/>
    <property type="match status" value="1"/>
</dbReference>
<proteinExistence type="predicted"/>
<dbReference type="InterPro" id="IPR007560">
    <property type="entry name" value="Restrct_endonuc_IV_Mrr"/>
</dbReference>
<dbReference type="Pfam" id="PF22722">
    <property type="entry name" value="NA-iREase1"/>
    <property type="match status" value="1"/>
</dbReference>
<dbReference type="Gene3D" id="3.40.1350.10">
    <property type="match status" value="1"/>
</dbReference>
<dbReference type="SUPFAM" id="SSF52980">
    <property type="entry name" value="Restriction endonuclease-like"/>
    <property type="match status" value="1"/>
</dbReference>
<dbReference type="RefSeq" id="WP_169348000.1">
    <property type="nucleotide sequence ID" value="NZ_JABBJJ010000152.1"/>
</dbReference>
<dbReference type="InterPro" id="IPR027417">
    <property type="entry name" value="P-loop_NTPase"/>
</dbReference>
<dbReference type="InterPro" id="IPR011856">
    <property type="entry name" value="tRNA_endonuc-like_dom_sf"/>
</dbReference>
<dbReference type="SUPFAM" id="SSF52540">
    <property type="entry name" value="P-loop containing nucleoside triphosphate hydrolases"/>
    <property type="match status" value="1"/>
</dbReference>
<dbReference type="Pfam" id="PF04471">
    <property type="entry name" value="Mrr_cat"/>
    <property type="match status" value="1"/>
</dbReference>
<reference evidence="2 3" key="1">
    <citation type="submission" date="2020-04" db="EMBL/GenBank/DDBJ databases">
        <title>Draft genome of Pyxidicoccus fallax type strain.</title>
        <authorList>
            <person name="Whitworth D.E."/>
        </authorList>
    </citation>
    <scope>NUCLEOTIDE SEQUENCE [LARGE SCALE GENOMIC DNA]</scope>
    <source>
        <strain evidence="2 3">DSM 14698</strain>
    </source>
</reference>
<dbReference type="GO" id="GO:0003677">
    <property type="term" value="F:DNA binding"/>
    <property type="evidence" value="ECO:0007669"/>
    <property type="project" value="InterPro"/>
</dbReference>
<dbReference type="Gene3D" id="2.160.20.80">
    <property type="entry name" value="E3 ubiquitin-protein ligase SopA"/>
    <property type="match status" value="1"/>
</dbReference>
<comment type="caution">
    <text evidence="2">The sequence shown here is derived from an EMBL/GenBank/DDBJ whole genome shotgun (WGS) entry which is preliminary data.</text>
</comment>
<evidence type="ECO:0000313" key="2">
    <source>
        <dbReference type="EMBL" id="NMO18735.1"/>
    </source>
</evidence>
<evidence type="ECO:0000259" key="1">
    <source>
        <dbReference type="PROSITE" id="PS50837"/>
    </source>
</evidence>
<dbReference type="PROSITE" id="PS50837">
    <property type="entry name" value="NACHT"/>
    <property type="match status" value="1"/>
</dbReference>
<dbReference type="InterPro" id="IPR007111">
    <property type="entry name" value="NACHT_NTPase"/>
</dbReference>
<dbReference type="SUPFAM" id="SSF141571">
    <property type="entry name" value="Pentapeptide repeat-like"/>
    <property type="match status" value="1"/>
</dbReference>
<accession>A0A848LLP8</accession>
<dbReference type="Proteomes" id="UP000518300">
    <property type="component" value="Unassembled WGS sequence"/>
</dbReference>
<evidence type="ECO:0000313" key="3">
    <source>
        <dbReference type="Proteomes" id="UP000518300"/>
    </source>
</evidence>
<gene>
    <name evidence="2" type="ORF">HG543_28295</name>
</gene>
<dbReference type="Gene3D" id="3.40.50.300">
    <property type="entry name" value="P-loop containing nucleotide triphosphate hydrolases"/>
    <property type="match status" value="1"/>
</dbReference>
<feature type="domain" description="NACHT" evidence="1">
    <location>
        <begin position="326"/>
        <end position="452"/>
    </location>
</feature>
<dbReference type="EMBL" id="JABBJJ010000152">
    <property type="protein sequence ID" value="NMO18735.1"/>
    <property type="molecule type" value="Genomic_DNA"/>
</dbReference>
<dbReference type="InterPro" id="IPR015943">
    <property type="entry name" value="WD40/YVTN_repeat-like_dom_sf"/>
</dbReference>
<name>A0A848LLP8_9BACT</name>
<dbReference type="GO" id="GO:0009307">
    <property type="term" value="P:DNA restriction-modification system"/>
    <property type="evidence" value="ECO:0007669"/>
    <property type="project" value="InterPro"/>
</dbReference>
<keyword evidence="3" id="KW-1185">Reference proteome</keyword>
<dbReference type="InterPro" id="IPR054557">
    <property type="entry name" value="NA-iREase1_dom"/>
</dbReference>
<protein>
    <recommendedName>
        <fullName evidence="1">NACHT domain-containing protein</fullName>
    </recommendedName>
</protein>
<dbReference type="GO" id="GO:0004519">
    <property type="term" value="F:endonuclease activity"/>
    <property type="evidence" value="ECO:0007669"/>
    <property type="project" value="InterPro"/>
</dbReference>
<dbReference type="Gene3D" id="2.130.10.10">
    <property type="entry name" value="YVTN repeat-like/Quinoprotein amine dehydrogenase"/>
    <property type="match status" value="1"/>
</dbReference>
<sequence length="1192" mass="135045">MTIRPDDFKQLPVDGARFEALVCQLLEALGYRILEKPSVGTDGGRDILVECSLKDAMSERIERVVVQCKHYAQSGGSVRDADLGNWMNAMIRAHARGYLLVTDTRVTTNIREAFKRFTEGEQNTSGRWAQFWDVDDLIRRLNEQSSVREVFFPRKRVALDDLADEIRGWLEAIRYEVTAPVPNGDRYIDMTATLNQGTVKQRILVRCVGGEISASDVDAMDECLDRRTPQGWLVSDKRVGMSARTRAASIEGCQVFNLAELLQQKVWGNYFNALNALVTQDQIDVRYVDIGCHRVEGEGENPAAPRENYPSLEKYIDDWLSERSKMHLSVLGEFGAGKTWFCRHYAHRQLQRYLQDPSRERMPLLITLRTFAKAMTAQQLINHALMVQYKLPFIGDAFEVFRKMNGRGKILLILDGFDEMARQVDYETVVGNFWALAELVEEGSKVILTSRTEYFRLAKESERVLAGQELGRHMLVLTPPKFEVVYLNPLTDAQIREIIVRRLGADGSSVAQRVLTHSNLAGLARKPIVLELLLAALDEVSPDVLGNEAEVYLYATNRLLLRNITTERTFTSTSDKLYFLCELAWEMLSGESLSIHYRLIPDRIQKHFQGQLKEPHELDNWDYDLRSQTLLHRNAAGYYEFAHKSLVEYFVALKLASELGVLEPRFLATYAAHDGKPLQLTREPVGIERLSQSLGRFSLRDSRMSGVADLLPQMCARNLALLWEQYDEARRLGITQVAANLVCLLRWMGASLAGRNLRGIELAGERTFYVGDIRGADLRDAQLHEVFVDLGDMRGANLEGAEFHHARGNPIWNDFSDVGGLTFLDRKGTLAVMGFRRLYLWNIFDSSSDRDFELPRWFRLFMPPLASLDTGTLFAIHDFNPVFWKPGEPLQRMGRLPGSHLSAYMLSMSSSGQELVYCSPALLGPKKPGVMVWNVSSRQVVLQLGWPPGMGLEGDFENQGDRVVAFDVNGNLWSLEFKTRSFQKVMASSRSEYLKRPRARFTLSPGQGRLAIHVHPKIYVLDVASGQLLKELKSLSGHYFHDAQFSPDERYLGAVTGDNIIEVFSTADWSRVYSSPAHFEQFEFSPDGALLAMGPQFNGDRVLVVDLDSGRVVFERSLKLDFSGTYVRGLKAPLPNLKALYERGAQGRYTRAEVEGMSDRELDILMRWLLPEPEASSREQKINLIVSELSLS</sequence>